<proteinExistence type="predicted"/>
<evidence type="ECO:0000259" key="5">
    <source>
        <dbReference type="PROSITE" id="PS50102"/>
    </source>
</evidence>
<name>A0A5J5BAH1_9ASTE</name>
<reference evidence="6 7" key="1">
    <citation type="submission" date="2019-09" db="EMBL/GenBank/DDBJ databases">
        <title>A chromosome-level genome assembly of the Chinese tupelo Nyssa sinensis.</title>
        <authorList>
            <person name="Yang X."/>
            <person name="Kang M."/>
            <person name="Yang Y."/>
            <person name="Xiong H."/>
            <person name="Wang M."/>
            <person name="Zhang Z."/>
            <person name="Wang Z."/>
            <person name="Wu H."/>
            <person name="Ma T."/>
            <person name="Liu J."/>
            <person name="Xi Z."/>
        </authorList>
    </citation>
    <scope>NUCLEOTIDE SEQUENCE [LARGE SCALE GENOMIC DNA]</scope>
    <source>
        <strain evidence="6">J267</strain>
        <tissue evidence="6">Leaf</tissue>
    </source>
</reference>
<dbReference type="SMART" id="SM00361">
    <property type="entry name" value="RRM_1"/>
    <property type="match status" value="1"/>
</dbReference>
<dbReference type="Gene3D" id="3.30.70.330">
    <property type="match status" value="1"/>
</dbReference>
<dbReference type="PROSITE" id="PS50102">
    <property type="entry name" value="RRM"/>
    <property type="match status" value="1"/>
</dbReference>
<evidence type="ECO:0000256" key="2">
    <source>
        <dbReference type="PROSITE-ProRule" id="PRU00176"/>
    </source>
</evidence>
<dbReference type="InterPro" id="IPR000504">
    <property type="entry name" value="RRM_dom"/>
</dbReference>
<dbReference type="InterPro" id="IPR039780">
    <property type="entry name" value="Mot2"/>
</dbReference>
<feature type="domain" description="RING-type" evidence="4">
    <location>
        <begin position="66"/>
        <end position="114"/>
    </location>
</feature>
<dbReference type="PROSITE" id="PS50089">
    <property type="entry name" value="ZF_RING_2"/>
    <property type="match status" value="1"/>
</dbReference>
<keyword evidence="3" id="KW-0812">Transmembrane</keyword>
<keyword evidence="3" id="KW-1133">Transmembrane helix</keyword>
<dbReference type="InterPro" id="IPR035979">
    <property type="entry name" value="RBD_domain_sf"/>
</dbReference>
<keyword evidence="3" id="KW-0472">Membrane</keyword>
<dbReference type="InterPro" id="IPR034261">
    <property type="entry name" value="CNOT4_RRM"/>
</dbReference>
<dbReference type="Pfam" id="PF14570">
    <property type="entry name" value="zf-RING_4"/>
    <property type="match status" value="1"/>
</dbReference>
<dbReference type="SUPFAM" id="SSF57850">
    <property type="entry name" value="RING/U-box"/>
    <property type="match status" value="1"/>
</dbReference>
<keyword evidence="1" id="KW-0479">Metal-binding</keyword>
<dbReference type="InterPro" id="IPR001841">
    <property type="entry name" value="Znf_RING"/>
</dbReference>
<evidence type="ECO:0000256" key="1">
    <source>
        <dbReference type="PROSITE-ProRule" id="PRU00175"/>
    </source>
</evidence>
<dbReference type="GO" id="GO:0008270">
    <property type="term" value="F:zinc ion binding"/>
    <property type="evidence" value="ECO:0007669"/>
    <property type="project" value="UniProtKB-KW"/>
</dbReference>
<accession>A0A5J5BAH1</accession>
<dbReference type="CDD" id="cd16618">
    <property type="entry name" value="mRING-HC-C4C4_CNOT4"/>
    <property type="match status" value="1"/>
</dbReference>
<feature type="domain" description="RRM" evidence="5">
    <location>
        <begin position="166"/>
        <end position="252"/>
    </location>
</feature>
<evidence type="ECO:0000313" key="6">
    <source>
        <dbReference type="EMBL" id="KAA8539366.1"/>
    </source>
</evidence>
<evidence type="ECO:0008006" key="8">
    <source>
        <dbReference type="Google" id="ProtNLM"/>
    </source>
</evidence>
<dbReference type="SUPFAM" id="SSF54928">
    <property type="entry name" value="RNA-binding domain, RBD"/>
    <property type="match status" value="1"/>
</dbReference>
<dbReference type="AlphaFoldDB" id="A0A5J5BAH1"/>
<sequence>MKNRQLSIKTKKQSTKAVSILWFSIPFSLLYLPLEFVSLAFSLTSPLSLLFHQLLAIMSNEEEKKCPLCAEEMDWTDQQLKPCKCGYQVCVWCWHHIMDMAEKDKIEGRCPACRTPYDKEKIVGMEANCERLVTVNSNRKHKPQKIKPKTNEGRTDLTSVRVIQRKMAYVIGLPLSLADEDLLQQKEYFGQYGKVSKVSLSRTAGGAIQQFINDTCSVYITYSKEEEAVRCIHSVHGFVLEGRFLRASFGTAKYCHAWLRNMPCTNPACLYLHNFGAEEDSFSKDEVAAVHTRNRVQQIVGATHNMQQRSGNVLPPPVDEPINNSGVCTEKATVRSAPKDVDHATVISSSHLTCSLSSKDNDGNIQPPHKMTTFVDVVGRSCSSGSEKDRNVAEDGSIFNLCSEFSSVTIDKDNHLEPEYSDAVLCKVSSSSYLLSGLPWNKDAKEYLIEPFRESSNLSTLGRADIRPSDACITNEQSCLMSDSRRQVLHGSHGDLREDLICFDDQRLKVSDKLGQTACLRPSYYPVTISDHSRAHGWQHKETASFSDFDADRNSLNNHVDEASIQFTRVNSISIDGYNERNFQSSAESDRIFRCPNSFSNEEIVEHLRRLDDGNMTNDDNNPALDAVESSIISNILSMDFDACDDSLTLPHSLAELFDETEGWHGSSWNFNNSDRSRFSFAEHEGFANQSNLESSFRNTDHLSKKYSVLHDSLENKESYLWEPPHNVSRPQSLTPPGFSVPSRQPPPGFSACERTDQVLSSISGTHLVKTCSLPNNRYCAPSIGNIKHTSSDDFIDPAILVVGRGKPTNGLNNSGVDVRQAYTPQPSAYEDEAKLWLLMQQSAFAHQDPKFSQFFKQETPSAHQELRFSSHIGDSFSSLGDSYGFSSRLMDQHQTYNPFPFTQLSQQKYGNGHISNGYQPALDEFQHRNEVVMSEIQRNERLGFNKFFPGYGDLMLHVPSAGDVYSRVYGM</sequence>
<feature type="transmembrane region" description="Helical" evidence="3">
    <location>
        <begin position="20"/>
        <end position="43"/>
    </location>
</feature>
<organism evidence="6 7">
    <name type="scientific">Nyssa sinensis</name>
    <dbReference type="NCBI Taxonomy" id="561372"/>
    <lineage>
        <taxon>Eukaryota</taxon>
        <taxon>Viridiplantae</taxon>
        <taxon>Streptophyta</taxon>
        <taxon>Embryophyta</taxon>
        <taxon>Tracheophyta</taxon>
        <taxon>Spermatophyta</taxon>
        <taxon>Magnoliopsida</taxon>
        <taxon>eudicotyledons</taxon>
        <taxon>Gunneridae</taxon>
        <taxon>Pentapetalae</taxon>
        <taxon>asterids</taxon>
        <taxon>Cornales</taxon>
        <taxon>Nyssaceae</taxon>
        <taxon>Nyssa</taxon>
    </lineage>
</organism>
<dbReference type="OrthoDB" id="1923159at2759"/>
<dbReference type="CDD" id="cd12438">
    <property type="entry name" value="RRM_CNOT4"/>
    <property type="match status" value="1"/>
</dbReference>
<dbReference type="InterPro" id="IPR012677">
    <property type="entry name" value="Nucleotide-bd_a/b_plait_sf"/>
</dbReference>
<keyword evidence="7" id="KW-1185">Reference proteome</keyword>
<dbReference type="Gene3D" id="3.30.40.10">
    <property type="entry name" value="Zinc/RING finger domain, C3HC4 (zinc finger)"/>
    <property type="match status" value="1"/>
</dbReference>
<dbReference type="GO" id="GO:0003723">
    <property type="term" value="F:RNA binding"/>
    <property type="evidence" value="ECO:0007669"/>
    <property type="project" value="UniProtKB-UniRule"/>
</dbReference>
<evidence type="ECO:0000313" key="7">
    <source>
        <dbReference type="Proteomes" id="UP000325577"/>
    </source>
</evidence>
<dbReference type="GO" id="GO:0004842">
    <property type="term" value="F:ubiquitin-protein transferase activity"/>
    <property type="evidence" value="ECO:0007669"/>
    <property type="project" value="InterPro"/>
</dbReference>
<gene>
    <name evidence="6" type="ORF">F0562_026058</name>
</gene>
<dbReference type="InterPro" id="IPR003954">
    <property type="entry name" value="RRM_euk-type"/>
</dbReference>
<evidence type="ECO:0000256" key="3">
    <source>
        <dbReference type="SAM" id="Phobius"/>
    </source>
</evidence>
<dbReference type="EMBL" id="CM018037">
    <property type="protein sequence ID" value="KAA8539366.1"/>
    <property type="molecule type" value="Genomic_DNA"/>
</dbReference>
<dbReference type="InterPro" id="IPR013083">
    <property type="entry name" value="Znf_RING/FYVE/PHD"/>
</dbReference>
<keyword evidence="1" id="KW-0862">Zinc</keyword>
<dbReference type="GO" id="GO:0016567">
    <property type="term" value="P:protein ubiquitination"/>
    <property type="evidence" value="ECO:0007669"/>
    <property type="project" value="TreeGrafter"/>
</dbReference>
<dbReference type="FunFam" id="3.30.70.330:FF:000161">
    <property type="entry name" value="RNA binding (RRM/RBD/RNP motifs) family protein"/>
    <property type="match status" value="1"/>
</dbReference>
<dbReference type="PANTHER" id="PTHR12603:SF10">
    <property type="entry name" value="TRANSCRIPTION FACTOR C2H2 FAMILY"/>
    <property type="match status" value="1"/>
</dbReference>
<protein>
    <recommendedName>
        <fullName evidence="8">RING-type domain-containing protein</fullName>
    </recommendedName>
</protein>
<keyword evidence="2" id="KW-0694">RNA-binding</keyword>
<keyword evidence="1" id="KW-0863">Zinc-finger</keyword>
<dbReference type="Proteomes" id="UP000325577">
    <property type="component" value="Linkage Group LG14"/>
</dbReference>
<dbReference type="PANTHER" id="PTHR12603">
    <property type="entry name" value="CCR4-NOT TRANSCRIPTION COMPLEX RELATED"/>
    <property type="match status" value="1"/>
</dbReference>
<dbReference type="GO" id="GO:0030014">
    <property type="term" value="C:CCR4-NOT complex"/>
    <property type="evidence" value="ECO:0007669"/>
    <property type="project" value="InterPro"/>
</dbReference>
<evidence type="ECO:0000259" key="4">
    <source>
        <dbReference type="PROSITE" id="PS50089"/>
    </source>
</evidence>
<dbReference type="InterPro" id="IPR039515">
    <property type="entry name" value="NOT4_mRING-HC-C4C4"/>
</dbReference>